<comment type="similarity">
    <text evidence="3">Belongs to the etk/wzc family.</text>
</comment>
<keyword evidence="11" id="KW-0067">ATP-binding</keyword>
<dbReference type="InterPro" id="IPR032807">
    <property type="entry name" value="GNVR"/>
</dbReference>
<feature type="domain" description="Polysaccharide chain length determinant N-terminal" evidence="18">
    <location>
        <begin position="13"/>
        <end position="94"/>
    </location>
</feature>
<dbReference type="STRING" id="1703770.AMJ39_00920"/>
<dbReference type="FunFam" id="3.40.50.300:FF:000527">
    <property type="entry name" value="Tyrosine-protein kinase etk"/>
    <property type="match status" value="1"/>
</dbReference>
<dbReference type="InterPro" id="IPR025669">
    <property type="entry name" value="AAA_dom"/>
</dbReference>
<dbReference type="PANTHER" id="PTHR32309:SF13">
    <property type="entry name" value="FERRIC ENTEROBACTIN TRANSPORT PROTEIN FEPE"/>
    <property type="match status" value="1"/>
</dbReference>
<evidence type="ECO:0000256" key="15">
    <source>
        <dbReference type="ARBA" id="ARBA00051245"/>
    </source>
</evidence>
<dbReference type="NCBIfam" id="TIGR01007">
    <property type="entry name" value="eps_fam"/>
    <property type="match status" value="1"/>
</dbReference>
<evidence type="ECO:0000313" key="22">
    <source>
        <dbReference type="Proteomes" id="UP000052008"/>
    </source>
</evidence>
<evidence type="ECO:0000256" key="7">
    <source>
        <dbReference type="ARBA" id="ARBA00022679"/>
    </source>
</evidence>
<keyword evidence="14" id="KW-0829">Tyrosine-protein kinase</keyword>
<keyword evidence="5" id="KW-1003">Cell membrane</keyword>
<evidence type="ECO:0000256" key="8">
    <source>
        <dbReference type="ARBA" id="ARBA00022692"/>
    </source>
</evidence>
<sequence>MADREERQSSIHDYFQIIYRRRWIALSAFFGVILSAAIYSWTVQPVYEAVTTVMFEVGSKRMPVLGFTGYMERQNIINNQVEILKSRTLAANVVGALRGSRGGEALAIMSSPDPVTAVMRGITVRSVRDTDIIEVEARAPTPDDAVLIANTVAQAYVDLNLQHLRGEITEIRGFLEEQLPKVQGNLRIAEETLRHYKQTQKVAALSEETKGLIEELTDVERVYFEIEAELMAAERRLASLNEQLTTQRGRLAEEIMTVSSPKIRELRGTLAELETSLSHYIIQGLSEDHPRMRELIEEIEQTKVELQEEMVTILAAGVGISDPLAFSQGLVEQTLRLEIEVAALRAKRDALKGPLDDFDRQLESLPEKEMELARLTRDFQVTDHIYRMLREKYEEARITEAGEIGNVRIIDEAARPTAPIRPRTRLNLILAALMGGVLGLGAAFVLEHLDVSVKSMAEVDRYLKLPILGSIPEIERQRRDGNEDRGSLTVGGMDERFIVHQGSKSPVSEAYRSLRTSLQFVNLDAPPRSLLVTSALPREGKSTIATNLGVAIAISGRKVILVESDLRRPVLHETFGVEKIPGITDVLLGEVDVSTAARPTGVENLYVLTSGSIPPNPSELLGSEKMRQLLEKLKQEFDAVILDSPPVLAVTDAVVLGSEVDSVILVVELGRTPRDAALRARQILQGARGNVCGVVVNMVPSDGFGYSYYHYYHYYRYYRYYDDDSGSDRRGRFVRRRSAKREPQEVGANPKV</sequence>
<dbReference type="EMBL" id="LIZS01000004">
    <property type="protein sequence ID" value="KPJ54334.1"/>
    <property type="molecule type" value="Genomic_DNA"/>
</dbReference>
<dbReference type="Pfam" id="PF13807">
    <property type="entry name" value="GNVR"/>
    <property type="match status" value="1"/>
</dbReference>
<evidence type="ECO:0000256" key="4">
    <source>
        <dbReference type="ARBA" id="ARBA00011903"/>
    </source>
</evidence>
<gene>
    <name evidence="21" type="ORF">AMJ39_00920</name>
</gene>
<evidence type="ECO:0000313" key="21">
    <source>
        <dbReference type="EMBL" id="KPJ54334.1"/>
    </source>
</evidence>
<evidence type="ECO:0000256" key="13">
    <source>
        <dbReference type="ARBA" id="ARBA00023136"/>
    </source>
</evidence>
<dbReference type="InterPro" id="IPR050445">
    <property type="entry name" value="Bact_polysacc_biosynth/exp"/>
</dbReference>
<evidence type="ECO:0000256" key="3">
    <source>
        <dbReference type="ARBA" id="ARBA00008883"/>
    </source>
</evidence>
<dbReference type="PATRIC" id="fig|1703770.3.peg.259"/>
<name>A0A0S7WVU5_UNCT6</name>
<keyword evidence="6" id="KW-0997">Cell inner membrane</keyword>
<dbReference type="PANTHER" id="PTHR32309">
    <property type="entry name" value="TYROSINE-PROTEIN KINASE"/>
    <property type="match status" value="1"/>
</dbReference>
<comment type="catalytic activity">
    <reaction evidence="15">
        <text>L-tyrosyl-[protein] + ATP = O-phospho-L-tyrosyl-[protein] + ADP + H(+)</text>
        <dbReference type="Rhea" id="RHEA:10596"/>
        <dbReference type="Rhea" id="RHEA-COMP:10136"/>
        <dbReference type="Rhea" id="RHEA-COMP:20101"/>
        <dbReference type="ChEBI" id="CHEBI:15378"/>
        <dbReference type="ChEBI" id="CHEBI:30616"/>
        <dbReference type="ChEBI" id="CHEBI:46858"/>
        <dbReference type="ChEBI" id="CHEBI:61978"/>
        <dbReference type="ChEBI" id="CHEBI:456216"/>
        <dbReference type="EC" id="2.7.10.2"/>
    </reaction>
</comment>
<dbReference type="Pfam" id="PF02706">
    <property type="entry name" value="Wzz"/>
    <property type="match status" value="1"/>
</dbReference>
<dbReference type="GO" id="GO:0005886">
    <property type="term" value="C:plasma membrane"/>
    <property type="evidence" value="ECO:0007669"/>
    <property type="project" value="UniProtKB-SubCell"/>
</dbReference>
<dbReference type="CDD" id="cd05387">
    <property type="entry name" value="BY-kinase"/>
    <property type="match status" value="1"/>
</dbReference>
<evidence type="ECO:0000259" key="20">
    <source>
        <dbReference type="Pfam" id="PF13807"/>
    </source>
</evidence>
<evidence type="ECO:0000259" key="18">
    <source>
        <dbReference type="Pfam" id="PF02706"/>
    </source>
</evidence>
<evidence type="ECO:0000256" key="17">
    <source>
        <dbReference type="SAM" id="Phobius"/>
    </source>
</evidence>
<protein>
    <recommendedName>
        <fullName evidence="4">non-specific protein-tyrosine kinase</fullName>
        <ecNumber evidence="4">2.7.10.2</ecNumber>
    </recommendedName>
</protein>
<evidence type="ECO:0000256" key="12">
    <source>
        <dbReference type="ARBA" id="ARBA00022989"/>
    </source>
</evidence>
<organism evidence="21 22">
    <name type="scientific">candidate division TA06 bacterium DG_24</name>
    <dbReference type="NCBI Taxonomy" id="1703770"/>
    <lineage>
        <taxon>Bacteria</taxon>
        <taxon>Bacteria division TA06</taxon>
    </lineage>
</organism>
<keyword evidence="13 17" id="KW-0472">Membrane</keyword>
<dbReference type="GO" id="GO:0005524">
    <property type="term" value="F:ATP binding"/>
    <property type="evidence" value="ECO:0007669"/>
    <property type="project" value="UniProtKB-KW"/>
</dbReference>
<reference evidence="21 22" key="1">
    <citation type="journal article" date="2015" name="Microbiome">
        <title>Genomic resolution of linkages in carbon, nitrogen, and sulfur cycling among widespread estuary sediment bacteria.</title>
        <authorList>
            <person name="Baker B.J."/>
            <person name="Lazar C.S."/>
            <person name="Teske A.P."/>
            <person name="Dick G.J."/>
        </authorList>
    </citation>
    <scope>NUCLEOTIDE SEQUENCE [LARGE SCALE GENOMIC DNA]</scope>
    <source>
        <strain evidence="21">DG_24</strain>
    </source>
</reference>
<evidence type="ECO:0000256" key="14">
    <source>
        <dbReference type="ARBA" id="ARBA00023137"/>
    </source>
</evidence>
<dbReference type="Gene3D" id="3.40.50.300">
    <property type="entry name" value="P-loop containing nucleotide triphosphate hydrolases"/>
    <property type="match status" value="1"/>
</dbReference>
<dbReference type="SUPFAM" id="SSF52540">
    <property type="entry name" value="P-loop containing nucleoside triphosphate hydrolases"/>
    <property type="match status" value="1"/>
</dbReference>
<evidence type="ECO:0000256" key="10">
    <source>
        <dbReference type="ARBA" id="ARBA00022777"/>
    </source>
</evidence>
<feature type="coiled-coil region" evidence="16">
    <location>
        <begin position="216"/>
        <end position="250"/>
    </location>
</feature>
<dbReference type="InterPro" id="IPR003856">
    <property type="entry name" value="LPS_length_determ_N"/>
</dbReference>
<dbReference type="GO" id="GO:0004715">
    <property type="term" value="F:non-membrane spanning protein tyrosine kinase activity"/>
    <property type="evidence" value="ECO:0007669"/>
    <property type="project" value="UniProtKB-EC"/>
</dbReference>
<dbReference type="InterPro" id="IPR027417">
    <property type="entry name" value="P-loop_NTPase"/>
</dbReference>
<evidence type="ECO:0000256" key="1">
    <source>
        <dbReference type="ARBA" id="ARBA00004429"/>
    </source>
</evidence>
<dbReference type="Pfam" id="PF13614">
    <property type="entry name" value="AAA_31"/>
    <property type="match status" value="1"/>
</dbReference>
<keyword evidence="8 17" id="KW-0812">Transmembrane</keyword>
<evidence type="ECO:0000256" key="5">
    <source>
        <dbReference type="ARBA" id="ARBA00022475"/>
    </source>
</evidence>
<comment type="similarity">
    <text evidence="2">Belongs to the CpsD/CapB family.</text>
</comment>
<comment type="caution">
    <text evidence="21">The sequence shown here is derived from an EMBL/GenBank/DDBJ whole genome shotgun (WGS) entry which is preliminary data.</text>
</comment>
<dbReference type="AlphaFoldDB" id="A0A0S7WVU5"/>
<keyword evidence="12 17" id="KW-1133">Transmembrane helix</keyword>
<feature type="transmembrane region" description="Helical" evidence="17">
    <location>
        <begin position="23"/>
        <end position="41"/>
    </location>
</feature>
<keyword evidence="10" id="KW-0418">Kinase</keyword>
<evidence type="ECO:0000259" key="19">
    <source>
        <dbReference type="Pfam" id="PF13614"/>
    </source>
</evidence>
<evidence type="ECO:0000256" key="9">
    <source>
        <dbReference type="ARBA" id="ARBA00022741"/>
    </source>
</evidence>
<feature type="domain" description="AAA" evidence="19">
    <location>
        <begin position="540"/>
        <end position="669"/>
    </location>
</feature>
<comment type="subcellular location">
    <subcellularLocation>
        <location evidence="1">Cell inner membrane</location>
        <topology evidence="1">Multi-pass membrane protein</topology>
    </subcellularLocation>
</comment>
<dbReference type="Proteomes" id="UP000052008">
    <property type="component" value="Unassembled WGS sequence"/>
</dbReference>
<feature type="coiled-coil region" evidence="16">
    <location>
        <begin position="289"/>
        <end position="316"/>
    </location>
</feature>
<accession>A0A0S7WVU5</accession>
<dbReference type="EC" id="2.7.10.2" evidence="4"/>
<evidence type="ECO:0000256" key="11">
    <source>
        <dbReference type="ARBA" id="ARBA00022840"/>
    </source>
</evidence>
<feature type="domain" description="Tyrosine-protein kinase G-rich" evidence="20">
    <location>
        <begin position="371"/>
        <end position="445"/>
    </location>
</feature>
<evidence type="ECO:0000256" key="16">
    <source>
        <dbReference type="SAM" id="Coils"/>
    </source>
</evidence>
<proteinExistence type="inferred from homology"/>
<keyword evidence="16" id="KW-0175">Coiled coil</keyword>
<evidence type="ECO:0000256" key="2">
    <source>
        <dbReference type="ARBA" id="ARBA00007316"/>
    </source>
</evidence>
<dbReference type="InterPro" id="IPR005702">
    <property type="entry name" value="Wzc-like_C"/>
</dbReference>
<evidence type="ECO:0000256" key="6">
    <source>
        <dbReference type="ARBA" id="ARBA00022519"/>
    </source>
</evidence>
<keyword evidence="7" id="KW-0808">Transferase</keyword>
<keyword evidence="9" id="KW-0547">Nucleotide-binding</keyword>
<dbReference type="GO" id="GO:0042802">
    <property type="term" value="F:identical protein binding"/>
    <property type="evidence" value="ECO:0007669"/>
    <property type="project" value="UniProtKB-ARBA"/>
</dbReference>